<reference evidence="2 3" key="1">
    <citation type="journal article" date="2024" name="Ann. Entomol. Soc. Am.">
        <title>Genomic analyses of the southern and eastern yellowjacket wasps (Hymenoptera: Vespidae) reveal evolutionary signatures of social life.</title>
        <authorList>
            <person name="Catto M.A."/>
            <person name="Caine P.B."/>
            <person name="Orr S.E."/>
            <person name="Hunt B.G."/>
            <person name="Goodisman M.A.D."/>
        </authorList>
    </citation>
    <scope>NUCLEOTIDE SEQUENCE [LARGE SCALE GENOMIC DNA]</scope>
    <source>
        <strain evidence="2">233</strain>
        <tissue evidence="2">Head and thorax</tissue>
    </source>
</reference>
<comment type="caution">
    <text evidence="2">The sequence shown here is derived from an EMBL/GenBank/DDBJ whole genome shotgun (WGS) entry which is preliminary data.</text>
</comment>
<accession>A0ABD2AJT7</accession>
<name>A0ABD2AJT7_VESSQ</name>
<feature type="region of interest" description="Disordered" evidence="1">
    <location>
        <begin position="135"/>
        <end position="157"/>
    </location>
</feature>
<evidence type="ECO:0000313" key="2">
    <source>
        <dbReference type="EMBL" id="KAL2720888.1"/>
    </source>
</evidence>
<protein>
    <submittedName>
        <fullName evidence="2">Protein kinase C-binding protein 1-like isoform X1</fullName>
    </submittedName>
</protein>
<proteinExistence type="predicted"/>
<dbReference type="Proteomes" id="UP001607302">
    <property type="component" value="Unassembled WGS sequence"/>
</dbReference>
<feature type="region of interest" description="Disordered" evidence="1">
    <location>
        <begin position="33"/>
        <end position="71"/>
    </location>
</feature>
<feature type="compositionally biased region" description="Basic and acidic residues" evidence="1">
    <location>
        <begin position="142"/>
        <end position="155"/>
    </location>
</feature>
<evidence type="ECO:0000313" key="3">
    <source>
        <dbReference type="Proteomes" id="UP001607302"/>
    </source>
</evidence>
<dbReference type="EMBL" id="JAUDFV010000144">
    <property type="protein sequence ID" value="KAL2720888.1"/>
    <property type="molecule type" value="Genomic_DNA"/>
</dbReference>
<organism evidence="2 3">
    <name type="scientific">Vespula squamosa</name>
    <name type="common">Southern yellow jacket</name>
    <name type="synonym">Wasp</name>
    <dbReference type="NCBI Taxonomy" id="30214"/>
    <lineage>
        <taxon>Eukaryota</taxon>
        <taxon>Metazoa</taxon>
        <taxon>Ecdysozoa</taxon>
        <taxon>Arthropoda</taxon>
        <taxon>Hexapoda</taxon>
        <taxon>Insecta</taxon>
        <taxon>Pterygota</taxon>
        <taxon>Neoptera</taxon>
        <taxon>Endopterygota</taxon>
        <taxon>Hymenoptera</taxon>
        <taxon>Apocrita</taxon>
        <taxon>Aculeata</taxon>
        <taxon>Vespoidea</taxon>
        <taxon>Vespidae</taxon>
        <taxon>Vespinae</taxon>
        <taxon>Vespula</taxon>
    </lineage>
</organism>
<keyword evidence="3" id="KW-1185">Reference proteome</keyword>
<dbReference type="AlphaFoldDB" id="A0ABD2AJT7"/>
<evidence type="ECO:0000256" key="1">
    <source>
        <dbReference type="SAM" id="MobiDB-lite"/>
    </source>
</evidence>
<gene>
    <name evidence="2" type="ORF">V1478_009934</name>
</gene>
<sequence>MAETSTENTAKIRKVVDAEETINANAMCLMNKEAKSNEEVPGQISSLEKNDNNEKSSNSTDAFPSPTKCSEDITLKNTKDNSCIPCSANDNTLKIDKSTNEVSDVKDIEDIVQEKNQENSSENENSNIVMVSEELEGSNEGTKADCEDKKHKEAEQTTNRLESLMTDANEEKVLENVEIKKEINKDNFNTDDELSMEEETRELKKESIEKKTSTKIDEELEVGIVGPPTAVSDLINEEELHGESALSAEEKVQDHVAEWVQKSVATEVLITGEIEEEENEIPGNCRRRRRNLRDRRSRKRENEDLPSLSTRKSQRIVSNIIKRSIKCESNLGKFLMQQFCIIPQSLLIPREEERSKSKLEMRHAKTDIGSIRTVTKIRFPEDE</sequence>